<evidence type="ECO:0000313" key="15">
    <source>
        <dbReference type="EMBL" id="RSN76685.1"/>
    </source>
</evidence>
<evidence type="ECO:0000256" key="13">
    <source>
        <dbReference type="ARBA" id="ARBA00047700"/>
    </source>
</evidence>
<comment type="pathway">
    <text evidence="3">Carbohydrate biosynthesis; gluconeogenesis.</text>
</comment>
<evidence type="ECO:0000256" key="3">
    <source>
        <dbReference type="ARBA" id="ARBA00004742"/>
    </source>
</evidence>
<sequence length="316" mass="35836">MDMMFIRFLNEIKEPRVSELGGKGYSLTILMKNGFNVPKGFIVTSQAFFRFLEGNKLTEKIEKLSSEINEGNFQEKSREIRDFIVNGEIPRDISLEVESSLRKLNAKFVSVRSSAVGEDSLKSSFAGLHDTFLNVRAEASPVLESIKKCWASLFNERAVIYRIRKRLPHLEGMAVIVQEMIPAEIAGVTFTAHPDTGDRKLMIIEATWGLGESLVSGSITPDLYILNKENLEIVKKALGRKKILIVPSESGVIKKEAQKEEMEEFCLSDKDLKEVALICLNVEKVFKFPQDIEWCIMKNKIWILQSRSITSLEVRT</sequence>
<protein>
    <recommendedName>
        <fullName evidence="5">pyruvate, water dikinase</fullName>
        <ecNumber evidence="5">2.7.9.2</ecNumber>
    </recommendedName>
    <alternativeName>
        <fullName evidence="12">Pyruvate, water dikinase</fullName>
    </alternativeName>
</protein>
<evidence type="ECO:0000256" key="7">
    <source>
        <dbReference type="ARBA" id="ARBA00022723"/>
    </source>
</evidence>
<keyword evidence="8" id="KW-0547">Nucleotide-binding</keyword>
<evidence type="ECO:0000256" key="11">
    <source>
        <dbReference type="ARBA" id="ARBA00022842"/>
    </source>
</evidence>
<dbReference type="GO" id="GO:0008986">
    <property type="term" value="F:pyruvate, water dikinase activity"/>
    <property type="evidence" value="ECO:0007669"/>
    <property type="project" value="UniProtKB-EC"/>
</dbReference>
<name>A0A3R9PHP7_9CREN</name>
<evidence type="ECO:0000256" key="9">
    <source>
        <dbReference type="ARBA" id="ARBA00022777"/>
    </source>
</evidence>
<keyword evidence="7" id="KW-0479">Metal-binding</keyword>
<dbReference type="GO" id="GO:0046872">
    <property type="term" value="F:metal ion binding"/>
    <property type="evidence" value="ECO:0007669"/>
    <property type="project" value="UniProtKB-KW"/>
</dbReference>
<evidence type="ECO:0000256" key="1">
    <source>
        <dbReference type="ARBA" id="ARBA00001946"/>
    </source>
</evidence>
<comment type="similarity">
    <text evidence="4">Belongs to the PEP-utilizing enzyme family.</text>
</comment>
<dbReference type="PANTHER" id="PTHR43030">
    <property type="entry name" value="PHOSPHOENOLPYRUVATE SYNTHASE"/>
    <property type="match status" value="1"/>
</dbReference>
<comment type="function">
    <text evidence="2">Catalyzes the phosphorylation of pyruvate to phosphoenolpyruvate.</text>
</comment>
<organism evidence="15 16">
    <name type="scientific">Candidatus Methanodesulfokora washburnensis</name>
    <dbReference type="NCBI Taxonomy" id="2478471"/>
    <lineage>
        <taxon>Archaea</taxon>
        <taxon>Thermoproteota</taxon>
        <taxon>Candidatus Korarchaeia</taxon>
        <taxon>Candidatus Korarchaeia incertae sedis</taxon>
        <taxon>Candidatus Methanodesulfokora</taxon>
    </lineage>
</organism>
<evidence type="ECO:0000259" key="14">
    <source>
        <dbReference type="Pfam" id="PF01326"/>
    </source>
</evidence>
<feature type="domain" description="Pyruvate phosphate dikinase AMP/ATP-binding" evidence="14">
    <location>
        <begin position="18"/>
        <end position="312"/>
    </location>
</feature>
<evidence type="ECO:0000256" key="12">
    <source>
        <dbReference type="ARBA" id="ARBA00033470"/>
    </source>
</evidence>
<dbReference type="InterPro" id="IPR013815">
    <property type="entry name" value="ATP_grasp_subdomain_1"/>
</dbReference>
<keyword evidence="16" id="KW-1185">Reference proteome</keyword>
<accession>A0A3R9PHP7</accession>
<dbReference type="EC" id="2.7.9.2" evidence="5"/>
<dbReference type="AlphaFoldDB" id="A0A3R9PHP7"/>
<comment type="cofactor">
    <cofactor evidence="1">
        <name>Mg(2+)</name>
        <dbReference type="ChEBI" id="CHEBI:18420"/>
    </cofactor>
</comment>
<keyword evidence="6" id="KW-0808">Transferase</keyword>
<dbReference type="GO" id="GO:0005524">
    <property type="term" value="F:ATP binding"/>
    <property type="evidence" value="ECO:0007669"/>
    <property type="project" value="UniProtKB-KW"/>
</dbReference>
<keyword evidence="10" id="KW-0067">ATP-binding</keyword>
<reference evidence="15 16" key="1">
    <citation type="submission" date="2018-10" db="EMBL/GenBank/DDBJ databases">
        <title>Co-occurring genomic capacity for anaerobic methane metabolism and dissimilatory sulfite reduction discovered in the Korarchaeota.</title>
        <authorList>
            <person name="Mckay L.J."/>
            <person name="Dlakic M."/>
            <person name="Fields M.W."/>
            <person name="Delmont T.O."/>
            <person name="Eren A.M."/>
            <person name="Jay Z.J."/>
            <person name="Klingelsmith K.B."/>
            <person name="Rusch D.B."/>
            <person name="Inskeep W.P."/>
        </authorList>
    </citation>
    <scope>NUCLEOTIDE SEQUENCE [LARGE SCALE GENOMIC DNA]</scope>
    <source>
        <strain evidence="15 16">MDKW</strain>
    </source>
</reference>
<evidence type="ECO:0000256" key="2">
    <source>
        <dbReference type="ARBA" id="ARBA00002988"/>
    </source>
</evidence>
<keyword evidence="11" id="KW-0460">Magnesium</keyword>
<dbReference type="InterPro" id="IPR002192">
    <property type="entry name" value="PPDK_AMP/ATP-bd"/>
</dbReference>
<keyword evidence="9" id="KW-0418">Kinase</keyword>
<dbReference type="Pfam" id="PF01326">
    <property type="entry name" value="PPDK_N"/>
    <property type="match status" value="1"/>
</dbReference>
<dbReference type="UniPathway" id="UPA00138"/>
<dbReference type="GO" id="GO:0006094">
    <property type="term" value="P:gluconeogenesis"/>
    <property type="evidence" value="ECO:0007669"/>
    <property type="project" value="UniProtKB-UniPathway"/>
</dbReference>
<proteinExistence type="inferred from homology"/>
<dbReference type="PANTHER" id="PTHR43030:SF1">
    <property type="entry name" value="PHOSPHOENOLPYRUVATE SYNTHASE"/>
    <property type="match status" value="1"/>
</dbReference>
<gene>
    <name evidence="15" type="ORF">D6D85_03715</name>
</gene>
<dbReference type="EMBL" id="RCOS01000055">
    <property type="protein sequence ID" value="RSN76685.1"/>
    <property type="molecule type" value="Genomic_DNA"/>
</dbReference>
<evidence type="ECO:0000256" key="6">
    <source>
        <dbReference type="ARBA" id="ARBA00022679"/>
    </source>
</evidence>
<dbReference type="Gene3D" id="3.30.1490.20">
    <property type="entry name" value="ATP-grasp fold, A domain"/>
    <property type="match status" value="1"/>
</dbReference>
<dbReference type="Gene3D" id="3.30.470.20">
    <property type="entry name" value="ATP-grasp fold, B domain"/>
    <property type="match status" value="1"/>
</dbReference>
<evidence type="ECO:0000256" key="5">
    <source>
        <dbReference type="ARBA" id="ARBA00011996"/>
    </source>
</evidence>
<dbReference type="InterPro" id="IPR006319">
    <property type="entry name" value="PEP_synth"/>
</dbReference>
<evidence type="ECO:0000256" key="8">
    <source>
        <dbReference type="ARBA" id="ARBA00022741"/>
    </source>
</evidence>
<comment type="caution">
    <text evidence="15">The sequence shown here is derived from an EMBL/GenBank/DDBJ whole genome shotgun (WGS) entry which is preliminary data.</text>
</comment>
<evidence type="ECO:0000256" key="4">
    <source>
        <dbReference type="ARBA" id="ARBA00007837"/>
    </source>
</evidence>
<dbReference type="SUPFAM" id="SSF56059">
    <property type="entry name" value="Glutathione synthetase ATP-binding domain-like"/>
    <property type="match status" value="1"/>
</dbReference>
<evidence type="ECO:0000313" key="16">
    <source>
        <dbReference type="Proteomes" id="UP000277582"/>
    </source>
</evidence>
<dbReference type="Proteomes" id="UP000277582">
    <property type="component" value="Unassembled WGS sequence"/>
</dbReference>
<comment type="catalytic activity">
    <reaction evidence="13">
        <text>pyruvate + ATP + H2O = phosphoenolpyruvate + AMP + phosphate + 2 H(+)</text>
        <dbReference type="Rhea" id="RHEA:11364"/>
        <dbReference type="ChEBI" id="CHEBI:15361"/>
        <dbReference type="ChEBI" id="CHEBI:15377"/>
        <dbReference type="ChEBI" id="CHEBI:15378"/>
        <dbReference type="ChEBI" id="CHEBI:30616"/>
        <dbReference type="ChEBI" id="CHEBI:43474"/>
        <dbReference type="ChEBI" id="CHEBI:58702"/>
        <dbReference type="ChEBI" id="CHEBI:456215"/>
        <dbReference type="EC" id="2.7.9.2"/>
    </reaction>
</comment>
<evidence type="ECO:0000256" key="10">
    <source>
        <dbReference type="ARBA" id="ARBA00022840"/>
    </source>
</evidence>